<dbReference type="AlphaFoldDB" id="A0A1J5Q544"/>
<feature type="transmembrane region" description="Helical" evidence="1">
    <location>
        <begin position="176"/>
        <end position="199"/>
    </location>
</feature>
<evidence type="ECO:0000313" key="2">
    <source>
        <dbReference type="EMBL" id="OIQ78782.1"/>
    </source>
</evidence>
<sequence>MGLNDVMAKQIMGELDAMTRSIDDLHGRIEETRVNLFVTLDMILTESVVIKETHDKALQDQFATALLQIKAGTQGQIEVLNNAAMRRSAEEIEAIRASAETARNEATVGVLALITQKFESAMSGVASANLSFTTAGTWFKNEVNKAIGEAKGAVSGYNAALQNSAAEHQPVSTGGFILLAFGACLVASMITAAGVFYVVRHGSNEITPAQLNQIAFVERLNEIYPQLDKKTKETITKLWKQQ</sequence>
<reference evidence="2" key="1">
    <citation type="submission" date="2016-10" db="EMBL/GenBank/DDBJ databases">
        <title>Sequence of Gallionella enrichment culture.</title>
        <authorList>
            <person name="Poehlein A."/>
            <person name="Muehling M."/>
            <person name="Daniel R."/>
        </authorList>
    </citation>
    <scope>NUCLEOTIDE SEQUENCE</scope>
</reference>
<dbReference type="EMBL" id="MLJW01001336">
    <property type="protein sequence ID" value="OIQ78782.1"/>
    <property type="molecule type" value="Genomic_DNA"/>
</dbReference>
<gene>
    <name evidence="2" type="ORF">GALL_395040</name>
</gene>
<evidence type="ECO:0000256" key="1">
    <source>
        <dbReference type="SAM" id="Phobius"/>
    </source>
</evidence>
<proteinExistence type="predicted"/>
<protein>
    <submittedName>
        <fullName evidence="2">Uncharacterized protein</fullName>
    </submittedName>
</protein>
<name>A0A1J5Q544_9ZZZZ</name>
<accession>A0A1J5Q544</accession>
<keyword evidence="1" id="KW-0812">Transmembrane</keyword>
<keyword evidence="1" id="KW-1133">Transmembrane helix</keyword>
<comment type="caution">
    <text evidence="2">The sequence shown here is derived from an EMBL/GenBank/DDBJ whole genome shotgun (WGS) entry which is preliminary data.</text>
</comment>
<organism evidence="2">
    <name type="scientific">mine drainage metagenome</name>
    <dbReference type="NCBI Taxonomy" id="410659"/>
    <lineage>
        <taxon>unclassified sequences</taxon>
        <taxon>metagenomes</taxon>
        <taxon>ecological metagenomes</taxon>
    </lineage>
</organism>
<keyword evidence="1" id="KW-0472">Membrane</keyword>